<dbReference type="Proteomes" id="UP001497623">
    <property type="component" value="Unassembled WGS sequence"/>
</dbReference>
<dbReference type="AlphaFoldDB" id="A0AAV2PQL9"/>
<reference evidence="1 2" key="1">
    <citation type="submission" date="2024-05" db="EMBL/GenBank/DDBJ databases">
        <authorList>
            <person name="Wallberg A."/>
        </authorList>
    </citation>
    <scope>NUCLEOTIDE SEQUENCE [LARGE SCALE GENOMIC DNA]</scope>
</reference>
<evidence type="ECO:0000313" key="2">
    <source>
        <dbReference type="Proteomes" id="UP001497623"/>
    </source>
</evidence>
<gene>
    <name evidence="1" type="ORF">MNOR_LOCUS2426</name>
</gene>
<dbReference type="EMBL" id="CAXKWB010000738">
    <property type="protein sequence ID" value="CAL4062127.1"/>
    <property type="molecule type" value="Genomic_DNA"/>
</dbReference>
<comment type="caution">
    <text evidence="1">The sequence shown here is derived from an EMBL/GenBank/DDBJ whole genome shotgun (WGS) entry which is preliminary data.</text>
</comment>
<name>A0AAV2PQL9_MEGNR</name>
<evidence type="ECO:0000313" key="1">
    <source>
        <dbReference type="EMBL" id="CAL4062127.1"/>
    </source>
</evidence>
<organism evidence="1 2">
    <name type="scientific">Meganyctiphanes norvegica</name>
    <name type="common">Northern krill</name>
    <name type="synonym">Thysanopoda norvegica</name>
    <dbReference type="NCBI Taxonomy" id="48144"/>
    <lineage>
        <taxon>Eukaryota</taxon>
        <taxon>Metazoa</taxon>
        <taxon>Ecdysozoa</taxon>
        <taxon>Arthropoda</taxon>
        <taxon>Crustacea</taxon>
        <taxon>Multicrustacea</taxon>
        <taxon>Malacostraca</taxon>
        <taxon>Eumalacostraca</taxon>
        <taxon>Eucarida</taxon>
        <taxon>Euphausiacea</taxon>
        <taxon>Euphausiidae</taxon>
        <taxon>Meganyctiphanes</taxon>
    </lineage>
</organism>
<accession>A0AAV2PQL9</accession>
<sequence length="100" mass="10942">METLIKSLRGNIKQIIANIPHVLASATGRKGEIKKEIAVAGAIYSRTSPAPPLTNIMSLHGFNLNFIYIKIILTYCNSIGFITAIEKSSTELQHSLDTKT</sequence>
<protein>
    <submittedName>
        <fullName evidence="1">Uncharacterized protein</fullName>
    </submittedName>
</protein>
<proteinExistence type="predicted"/>
<keyword evidence="2" id="KW-1185">Reference proteome</keyword>